<keyword evidence="4" id="KW-0472">Membrane</keyword>
<keyword evidence="2" id="KW-0325">Glycoprotein</keyword>
<feature type="transmembrane region" description="Helical" evidence="4">
    <location>
        <begin position="133"/>
        <end position="150"/>
    </location>
</feature>
<evidence type="ECO:0000256" key="2">
    <source>
        <dbReference type="ARBA" id="ARBA00023180"/>
    </source>
</evidence>
<dbReference type="SUPFAM" id="SSF49503">
    <property type="entry name" value="Cupredoxins"/>
    <property type="match status" value="1"/>
</dbReference>
<feature type="region of interest" description="Disordered" evidence="3">
    <location>
        <begin position="84"/>
        <end position="123"/>
    </location>
</feature>
<dbReference type="InterPro" id="IPR003245">
    <property type="entry name" value="Phytocyanin_dom"/>
</dbReference>
<dbReference type="PANTHER" id="PTHR33021:SF350">
    <property type="entry name" value="UCLACYANIN-2"/>
    <property type="match status" value="1"/>
</dbReference>
<keyword evidence="4" id="KW-1133">Transmembrane helix</keyword>
<dbReference type="Pfam" id="PF02298">
    <property type="entry name" value="Cu_bind_like"/>
    <property type="match status" value="1"/>
</dbReference>
<evidence type="ECO:0000259" key="5">
    <source>
        <dbReference type="PROSITE" id="PS51485"/>
    </source>
</evidence>
<feature type="compositionally biased region" description="Low complexity" evidence="3">
    <location>
        <begin position="103"/>
        <end position="115"/>
    </location>
</feature>
<name>A0AAN8Z2U8_9MAGN</name>
<dbReference type="Gene3D" id="2.60.40.420">
    <property type="entry name" value="Cupredoxins - blue copper proteins"/>
    <property type="match status" value="1"/>
</dbReference>
<comment type="caution">
    <text evidence="6">The sequence shown here is derived from an EMBL/GenBank/DDBJ whole genome shotgun (WGS) entry which is preliminary data.</text>
</comment>
<evidence type="ECO:0000313" key="6">
    <source>
        <dbReference type="EMBL" id="KAK6918663.1"/>
    </source>
</evidence>
<dbReference type="PROSITE" id="PS51485">
    <property type="entry name" value="PHYTOCYANIN"/>
    <property type="match status" value="1"/>
</dbReference>
<organism evidence="6 7">
    <name type="scientific">Dillenia turbinata</name>
    <dbReference type="NCBI Taxonomy" id="194707"/>
    <lineage>
        <taxon>Eukaryota</taxon>
        <taxon>Viridiplantae</taxon>
        <taxon>Streptophyta</taxon>
        <taxon>Embryophyta</taxon>
        <taxon>Tracheophyta</taxon>
        <taxon>Spermatophyta</taxon>
        <taxon>Magnoliopsida</taxon>
        <taxon>eudicotyledons</taxon>
        <taxon>Gunneridae</taxon>
        <taxon>Pentapetalae</taxon>
        <taxon>Dilleniales</taxon>
        <taxon>Dilleniaceae</taxon>
        <taxon>Dillenia</taxon>
    </lineage>
</organism>
<feature type="domain" description="Phytocyanin" evidence="5">
    <location>
        <begin position="1"/>
        <end position="85"/>
    </location>
</feature>
<dbReference type="GO" id="GO:0005886">
    <property type="term" value="C:plasma membrane"/>
    <property type="evidence" value="ECO:0007669"/>
    <property type="project" value="TreeGrafter"/>
</dbReference>
<accession>A0AAN8Z2U8</accession>
<dbReference type="InterPro" id="IPR039391">
    <property type="entry name" value="Phytocyanin-like"/>
</dbReference>
<proteinExistence type="predicted"/>
<keyword evidence="1" id="KW-1015">Disulfide bond</keyword>
<gene>
    <name evidence="6" type="ORF">RJ641_017085</name>
</gene>
<dbReference type="AlphaFoldDB" id="A0AAN8Z2U8"/>
<feature type="compositionally biased region" description="Pro residues" evidence="3">
    <location>
        <begin position="92"/>
        <end position="102"/>
    </location>
</feature>
<dbReference type="GO" id="GO:0009055">
    <property type="term" value="F:electron transfer activity"/>
    <property type="evidence" value="ECO:0007669"/>
    <property type="project" value="InterPro"/>
</dbReference>
<sequence length="151" mass="15705">VDYTKWANSETFALGDTLLFSYGGTHGVDVVSQTDYTNCNAGNALQSYSDGNTIITLNSTGPVYFMCPTFGHCGQGMKLAVTVGASATPPGSNSPPPPPPATSSPTTPSTSTATASPPPPTHSKATRDYCDKCQVMLGLSLVLGTFLVFWC</sequence>
<reference evidence="6 7" key="1">
    <citation type="submission" date="2023-12" db="EMBL/GenBank/DDBJ databases">
        <title>A high-quality genome assembly for Dillenia turbinata (Dilleniales).</title>
        <authorList>
            <person name="Chanderbali A."/>
        </authorList>
    </citation>
    <scope>NUCLEOTIDE SEQUENCE [LARGE SCALE GENOMIC DNA]</scope>
    <source>
        <strain evidence="6">LSX21</strain>
        <tissue evidence="6">Leaf</tissue>
    </source>
</reference>
<dbReference type="PANTHER" id="PTHR33021">
    <property type="entry name" value="BLUE COPPER PROTEIN"/>
    <property type="match status" value="1"/>
</dbReference>
<dbReference type="FunFam" id="2.60.40.420:FF:000034">
    <property type="entry name" value="Cupredoxin superfamily protein"/>
    <property type="match status" value="1"/>
</dbReference>
<keyword evidence="7" id="KW-1185">Reference proteome</keyword>
<evidence type="ECO:0000313" key="7">
    <source>
        <dbReference type="Proteomes" id="UP001370490"/>
    </source>
</evidence>
<protein>
    <submittedName>
        <fullName evidence="6">Phytocyanin domain</fullName>
    </submittedName>
</protein>
<dbReference type="CDD" id="cd04216">
    <property type="entry name" value="Phytocyanin"/>
    <property type="match status" value="1"/>
</dbReference>
<evidence type="ECO:0000256" key="4">
    <source>
        <dbReference type="SAM" id="Phobius"/>
    </source>
</evidence>
<feature type="non-terminal residue" evidence="6">
    <location>
        <position position="1"/>
    </location>
</feature>
<evidence type="ECO:0000256" key="1">
    <source>
        <dbReference type="ARBA" id="ARBA00023157"/>
    </source>
</evidence>
<keyword evidence="4" id="KW-0812">Transmembrane</keyword>
<evidence type="ECO:0000256" key="3">
    <source>
        <dbReference type="SAM" id="MobiDB-lite"/>
    </source>
</evidence>
<dbReference type="InterPro" id="IPR008972">
    <property type="entry name" value="Cupredoxin"/>
</dbReference>
<dbReference type="EMBL" id="JBAMMX010000022">
    <property type="protein sequence ID" value="KAK6918663.1"/>
    <property type="molecule type" value="Genomic_DNA"/>
</dbReference>
<dbReference type="Proteomes" id="UP001370490">
    <property type="component" value="Unassembled WGS sequence"/>
</dbReference>